<dbReference type="PROSITE" id="PS00108">
    <property type="entry name" value="PROTEIN_KINASE_ST"/>
    <property type="match status" value="1"/>
</dbReference>
<accession>A0A4Q1BLY4</accession>
<feature type="compositionally biased region" description="Low complexity" evidence="10">
    <location>
        <begin position="79"/>
        <end position="98"/>
    </location>
</feature>
<evidence type="ECO:0000259" key="11">
    <source>
        <dbReference type="PROSITE" id="PS50011"/>
    </source>
</evidence>
<dbReference type="GO" id="GO:0005737">
    <property type="term" value="C:cytoplasm"/>
    <property type="evidence" value="ECO:0007669"/>
    <property type="project" value="TreeGrafter"/>
</dbReference>
<evidence type="ECO:0000256" key="10">
    <source>
        <dbReference type="SAM" id="MobiDB-lite"/>
    </source>
</evidence>
<dbReference type="VEuPathDB" id="FungiDB:TREMEDRAFT_31148"/>
<dbReference type="PANTHER" id="PTHR24346">
    <property type="entry name" value="MAP/MICROTUBULE AFFINITY-REGULATING KINASE"/>
    <property type="match status" value="1"/>
</dbReference>
<evidence type="ECO:0000256" key="6">
    <source>
        <dbReference type="ARBA" id="ARBA00022840"/>
    </source>
</evidence>
<keyword evidence="5 13" id="KW-0418">Kinase</keyword>
<feature type="compositionally biased region" description="Pro residues" evidence="10">
    <location>
        <begin position="61"/>
        <end position="71"/>
    </location>
</feature>
<evidence type="ECO:0000256" key="5">
    <source>
        <dbReference type="ARBA" id="ARBA00022777"/>
    </source>
</evidence>
<comment type="catalytic activity">
    <reaction evidence="7">
        <text>L-threonyl-[protein] + ATP = O-phospho-L-threonyl-[protein] + ADP + H(+)</text>
        <dbReference type="Rhea" id="RHEA:46608"/>
        <dbReference type="Rhea" id="RHEA-COMP:11060"/>
        <dbReference type="Rhea" id="RHEA-COMP:11605"/>
        <dbReference type="ChEBI" id="CHEBI:15378"/>
        <dbReference type="ChEBI" id="CHEBI:30013"/>
        <dbReference type="ChEBI" id="CHEBI:30616"/>
        <dbReference type="ChEBI" id="CHEBI:61977"/>
        <dbReference type="ChEBI" id="CHEBI:456216"/>
        <dbReference type="EC" id="2.7.11.1"/>
    </reaction>
</comment>
<dbReference type="InterPro" id="IPR028375">
    <property type="entry name" value="KA1/Ssp2_C"/>
</dbReference>
<dbReference type="InterPro" id="IPR000719">
    <property type="entry name" value="Prot_kinase_dom"/>
</dbReference>
<dbReference type="EMBL" id="SDIL01000041">
    <property type="protein sequence ID" value="RXK38814.1"/>
    <property type="molecule type" value="Genomic_DNA"/>
</dbReference>
<keyword evidence="14" id="KW-1185">Reference proteome</keyword>
<dbReference type="InParanoid" id="A0A4Q1BLY4"/>
<feature type="compositionally biased region" description="Polar residues" evidence="10">
    <location>
        <begin position="1131"/>
        <end position="1140"/>
    </location>
</feature>
<feature type="compositionally biased region" description="Polar residues" evidence="10">
    <location>
        <begin position="1074"/>
        <end position="1086"/>
    </location>
</feature>
<keyword evidence="4 9" id="KW-0547">Nucleotide-binding</keyword>
<sequence length="1344" mass="144661">MPTAVQASTSSNLPTRPPSFRPSAPPSQSSRRPPAIVGPSSAADEFGSLPPQPTRAKSYAPPMPVPLPAPAPSFTNTLHASSVTHTAQSTQAQSSAAAQRKRQSHNPSSTLQNPSPPKQEYLSDEWVLHPSVYAYRQQHPRRPMVGFGPYVLLHTLGEGEFGKVKLGVHTEFGVEVAIKLIRRGSLDDEVRAGKVEREIDVLKTLRHPNIVRMFDVIDTEKYIGIVLEFAGGGELFDHILANRYLKEKDAQKLFAQLISGVDYLHKKHIVHRDLKLENLLLDKHRNIIITDFGFANRFNHSSDDLMATSCGSPCYAAPELVVSEGLYVGSAVDIWSCGVILYAMLSGYLPYDDDPNNPEGDNINLLYKYIMTTKLNFPDHISPLARHLLQMMLVPNPEHRCTVQEIMVHPWLSAHADELGKTVEEQETIFQENMHKKSQAAKRELNQRQSLQRDAKQARTALMRSHSSAPGTGVTASALDERRRQRPYTAMAGASTIPLHLDNAGRTPPLMAIAAEASAFIVNAPSSVTTHGTVPMPSVSMTPSAIAASFPVDPRTRSQSMAPALVQTHSDRTTISSKAVENESARVSPALEAQVIPPQAPEMVDEKSKVPMSANINRHTIQVEYDLDASYERVNEAMDARKTHSVEDARPTPILGVSDVDMASSSEHVSPSAEGMETLETISSSERPTPKASQQLPPLGTSVPVIIEEVKESSAPSTPTRSKISRETEGLASPTTPRAPLAVRTDIDATPRASKPLSAVETTPKRKEPTVEPIKKPALTPAGLPKPPTQSAQSKRRSKGMSLDKFGFSRLLGQVADEPKTAPPTSGRAAAAIQRNQTASSASKQQTPTGGVARPRPAEPEKDKDKKTRRRTLQLMVNRAASPREGKSTTAPAPTPLSPRDTNATPSAPSAPSATPAQSPPMVITGQGIHPGSHDREQSSASLVTVDVVTPPPGAQKGASSNAAKKVMDWFRRKSLAKDTLSGFKGVKDDVEVDGEVDGDGESTGSFVRVSDGRGRPRIDTVAAAMSSTSSIAHTAESAPPLVADVPEPVPDSATLPKSALSPSTQPERMPLSQADNKTNIPTTTTSLLPPVIIPSPLSPKARSTLPTPTSQTPSQALSSAHGSTMPHATLGQTKGTSSHRTYDDSKMSVHHGVVDQSTLSSRPPKEVMQEVINVLLEMGIDVKRENEFKLRCVRVRRRKAGPSTGLGLGSVMSVTGGRGFTLMGNASTNKTDSRGLPLPTSSSVSSGLKGMLLRRGSSYSSHVANLNRAESNVLSSPSLTSLAAITNTKEPLYGEHSVDSGDEVKFHVELCRIKNLPGLYSLTIKRIKGSVWSFKFIYQTVVE</sequence>
<dbReference type="FunFam" id="1.10.510.10:FF:000636">
    <property type="entry name" value="Non-specific serine/threonine protein kinase"/>
    <property type="match status" value="1"/>
</dbReference>
<evidence type="ECO:0000259" key="12">
    <source>
        <dbReference type="PROSITE" id="PS50032"/>
    </source>
</evidence>
<feature type="compositionally biased region" description="Basic and acidic residues" evidence="10">
    <location>
        <begin position="763"/>
        <end position="775"/>
    </location>
</feature>
<dbReference type="InterPro" id="IPR011009">
    <property type="entry name" value="Kinase-like_dom_sf"/>
</dbReference>
<feature type="region of interest" description="Disordered" evidence="10">
    <location>
        <begin position="1030"/>
        <end position="1163"/>
    </location>
</feature>
<comment type="caution">
    <text evidence="13">The sequence shown here is derived from an EMBL/GenBank/DDBJ whole genome shotgun (WGS) entry which is preliminary data.</text>
</comment>
<dbReference type="Gene3D" id="3.30.310.80">
    <property type="entry name" value="Kinase associated domain 1, KA1"/>
    <property type="match status" value="1"/>
</dbReference>
<dbReference type="GO" id="GO:0106310">
    <property type="term" value="F:protein serine kinase activity"/>
    <property type="evidence" value="ECO:0007669"/>
    <property type="project" value="RHEA"/>
</dbReference>
<dbReference type="Pfam" id="PF02149">
    <property type="entry name" value="KA1"/>
    <property type="match status" value="1"/>
</dbReference>
<feature type="compositionally biased region" description="Polar residues" evidence="10">
    <location>
        <begin position="680"/>
        <end position="696"/>
    </location>
</feature>
<dbReference type="Gene3D" id="1.10.510.10">
    <property type="entry name" value="Transferase(Phosphotransferase) domain 1"/>
    <property type="match status" value="1"/>
</dbReference>
<name>A0A4Q1BLY4_TREME</name>
<dbReference type="Proteomes" id="UP000289152">
    <property type="component" value="Unassembled WGS sequence"/>
</dbReference>
<dbReference type="SUPFAM" id="SSF56112">
    <property type="entry name" value="Protein kinase-like (PK-like)"/>
    <property type="match status" value="1"/>
</dbReference>
<organism evidence="13 14">
    <name type="scientific">Tremella mesenterica</name>
    <name type="common">Jelly fungus</name>
    <dbReference type="NCBI Taxonomy" id="5217"/>
    <lineage>
        <taxon>Eukaryota</taxon>
        <taxon>Fungi</taxon>
        <taxon>Dikarya</taxon>
        <taxon>Basidiomycota</taxon>
        <taxon>Agaricomycotina</taxon>
        <taxon>Tremellomycetes</taxon>
        <taxon>Tremellales</taxon>
        <taxon>Tremellaceae</taxon>
        <taxon>Tremella</taxon>
    </lineage>
</organism>
<feature type="compositionally biased region" description="Basic and acidic residues" evidence="10">
    <location>
        <begin position="441"/>
        <end position="457"/>
    </location>
</feature>
<evidence type="ECO:0000256" key="8">
    <source>
        <dbReference type="ARBA" id="ARBA00048679"/>
    </source>
</evidence>
<dbReference type="InterPro" id="IPR017441">
    <property type="entry name" value="Protein_kinase_ATP_BS"/>
</dbReference>
<evidence type="ECO:0000256" key="4">
    <source>
        <dbReference type="ARBA" id="ARBA00022741"/>
    </source>
</evidence>
<dbReference type="EC" id="2.7.11.1" evidence="1"/>
<dbReference type="STRING" id="5217.A0A4Q1BLY4"/>
<proteinExistence type="predicted"/>
<dbReference type="FunFam" id="3.30.200.20:FF:000003">
    <property type="entry name" value="Non-specific serine/threonine protein kinase"/>
    <property type="match status" value="1"/>
</dbReference>
<dbReference type="GO" id="GO:0035556">
    <property type="term" value="P:intracellular signal transduction"/>
    <property type="evidence" value="ECO:0007669"/>
    <property type="project" value="TreeGrafter"/>
</dbReference>
<comment type="catalytic activity">
    <reaction evidence="8">
        <text>L-seryl-[protein] + ATP = O-phospho-L-seryl-[protein] + ADP + H(+)</text>
        <dbReference type="Rhea" id="RHEA:17989"/>
        <dbReference type="Rhea" id="RHEA-COMP:9863"/>
        <dbReference type="Rhea" id="RHEA-COMP:11604"/>
        <dbReference type="ChEBI" id="CHEBI:15378"/>
        <dbReference type="ChEBI" id="CHEBI:29999"/>
        <dbReference type="ChEBI" id="CHEBI:30616"/>
        <dbReference type="ChEBI" id="CHEBI:83421"/>
        <dbReference type="ChEBI" id="CHEBI:456216"/>
        <dbReference type="EC" id="2.7.11.1"/>
    </reaction>
</comment>
<feature type="compositionally biased region" description="Low complexity" evidence="10">
    <location>
        <begin position="1099"/>
        <end position="1121"/>
    </location>
</feature>
<evidence type="ECO:0000256" key="9">
    <source>
        <dbReference type="PROSITE-ProRule" id="PRU10141"/>
    </source>
</evidence>
<dbReference type="SUPFAM" id="SSF103243">
    <property type="entry name" value="KA1-like"/>
    <property type="match status" value="1"/>
</dbReference>
<protein>
    <recommendedName>
        <fullName evidence="1">non-specific serine/threonine protein kinase</fullName>
        <ecNumber evidence="1">2.7.11.1</ecNumber>
    </recommendedName>
</protein>
<feature type="compositionally biased region" description="Polar residues" evidence="10">
    <location>
        <begin position="1"/>
        <end position="13"/>
    </location>
</feature>
<dbReference type="SMART" id="SM00220">
    <property type="entry name" value="S_TKc"/>
    <property type="match status" value="1"/>
</dbReference>
<feature type="compositionally biased region" description="Pro residues" evidence="10">
    <location>
        <begin position="15"/>
        <end position="25"/>
    </location>
</feature>
<evidence type="ECO:0000313" key="14">
    <source>
        <dbReference type="Proteomes" id="UP000289152"/>
    </source>
</evidence>
<dbReference type="PROSITE" id="PS50032">
    <property type="entry name" value="KA1"/>
    <property type="match status" value="1"/>
</dbReference>
<feature type="compositionally biased region" description="Basic and acidic residues" evidence="10">
    <location>
        <begin position="856"/>
        <end position="866"/>
    </location>
</feature>
<dbReference type="InterPro" id="IPR008271">
    <property type="entry name" value="Ser/Thr_kinase_AS"/>
</dbReference>
<feature type="compositionally biased region" description="Polar residues" evidence="10">
    <location>
        <begin position="834"/>
        <end position="849"/>
    </location>
</feature>
<evidence type="ECO:0000256" key="1">
    <source>
        <dbReference type="ARBA" id="ARBA00012513"/>
    </source>
</evidence>
<reference evidence="13 14" key="1">
    <citation type="submission" date="2016-06" db="EMBL/GenBank/DDBJ databases">
        <title>Evolution of pathogenesis and genome organization in the Tremellales.</title>
        <authorList>
            <person name="Cuomo C."/>
            <person name="Litvintseva A."/>
            <person name="Heitman J."/>
            <person name="Chen Y."/>
            <person name="Sun S."/>
            <person name="Springer D."/>
            <person name="Dromer F."/>
            <person name="Young S."/>
            <person name="Zeng Q."/>
            <person name="Chapman S."/>
            <person name="Gujja S."/>
            <person name="Saif S."/>
            <person name="Birren B."/>
        </authorList>
    </citation>
    <scope>NUCLEOTIDE SEQUENCE [LARGE SCALE GENOMIC DNA]</scope>
    <source>
        <strain evidence="13 14">ATCC 28783</strain>
    </source>
</reference>
<dbReference type="VEuPathDB" id="FungiDB:TREMEDRAFT_31483"/>
<dbReference type="GO" id="GO:0004674">
    <property type="term" value="F:protein serine/threonine kinase activity"/>
    <property type="evidence" value="ECO:0007669"/>
    <property type="project" value="UniProtKB-KW"/>
</dbReference>
<evidence type="ECO:0000313" key="13">
    <source>
        <dbReference type="EMBL" id="RXK38814.1"/>
    </source>
</evidence>
<evidence type="ECO:0000256" key="3">
    <source>
        <dbReference type="ARBA" id="ARBA00022679"/>
    </source>
</evidence>
<evidence type="ECO:0000256" key="7">
    <source>
        <dbReference type="ARBA" id="ARBA00047899"/>
    </source>
</evidence>
<keyword evidence="6 9" id="KW-0067">ATP-binding</keyword>
<dbReference type="PANTHER" id="PTHR24346:SF110">
    <property type="entry name" value="NON-SPECIFIC SERINE_THREONINE PROTEIN KINASE"/>
    <property type="match status" value="1"/>
</dbReference>
<feature type="region of interest" description="Disordered" evidence="10">
    <location>
        <begin position="1"/>
        <end position="120"/>
    </location>
</feature>
<feature type="binding site" evidence="9">
    <location>
        <position position="179"/>
    </location>
    <ligand>
        <name>ATP</name>
        <dbReference type="ChEBI" id="CHEBI:30616"/>
    </ligand>
</feature>
<dbReference type="Pfam" id="PF00069">
    <property type="entry name" value="Pkinase"/>
    <property type="match status" value="1"/>
</dbReference>
<dbReference type="OrthoDB" id="193931at2759"/>
<keyword evidence="3" id="KW-0808">Transferase</keyword>
<keyword evidence="2" id="KW-0723">Serine/threonine-protein kinase</keyword>
<dbReference type="PROSITE" id="PS50011">
    <property type="entry name" value="PROTEIN_KINASE_DOM"/>
    <property type="match status" value="1"/>
</dbReference>
<feature type="region of interest" description="Disordered" evidence="10">
    <location>
        <begin position="662"/>
        <end position="941"/>
    </location>
</feature>
<evidence type="ECO:0000256" key="2">
    <source>
        <dbReference type="ARBA" id="ARBA00022527"/>
    </source>
</evidence>
<feature type="region of interest" description="Disordered" evidence="10">
    <location>
        <begin position="435"/>
        <end position="482"/>
    </location>
</feature>
<feature type="domain" description="Protein kinase" evidence="11">
    <location>
        <begin position="150"/>
        <end position="412"/>
    </location>
</feature>
<dbReference type="PROSITE" id="PS00107">
    <property type="entry name" value="PROTEIN_KINASE_ATP"/>
    <property type="match status" value="1"/>
</dbReference>
<dbReference type="GO" id="GO:0005524">
    <property type="term" value="F:ATP binding"/>
    <property type="evidence" value="ECO:0007669"/>
    <property type="project" value="UniProtKB-UniRule"/>
</dbReference>
<dbReference type="InterPro" id="IPR001772">
    <property type="entry name" value="KA1_dom"/>
</dbReference>
<gene>
    <name evidence="13" type="ORF">M231_03869</name>
</gene>
<feature type="domain" description="KA1" evidence="12">
    <location>
        <begin position="1298"/>
        <end position="1344"/>
    </location>
</feature>
<feature type="compositionally biased region" description="Low complexity" evidence="10">
    <location>
        <begin position="904"/>
        <end position="921"/>
    </location>
</feature>